<name>A0ABR9VR06_9SYNC</name>
<dbReference type="PANTHER" id="PTHR13774">
    <property type="entry name" value="PHENAZINE BIOSYNTHESIS PROTEIN"/>
    <property type="match status" value="1"/>
</dbReference>
<dbReference type="Gene3D" id="3.10.310.10">
    <property type="entry name" value="Diaminopimelate Epimerase, Chain A, domain 1"/>
    <property type="match status" value="2"/>
</dbReference>
<evidence type="ECO:0000313" key="2">
    <source>
        <dbReference type="Proteomes" id="UP000658720"/>
    </source>
</evidence>
<dbReference type="PANTHER" id="PTHR13774:SF32">
    <property type="entry name" value="ANTISENSE-ENHANCING SEQUENCE 1"/>
    <property type="match status" value="1"/>
</dbReference>
<dbReference type="SUPFAM" id="SSF54506">
    <property type="entry name" value="Diaminopimelate epimerase-like"/>
    <property type="match status" value="1"/>
</dbReference>
<protein>
    <submittedName>
        <fullName evidence="1">PhzF family phenazine biosynthesis isomerase</fullName>
    </submittedName>
</protein>
<dbReference type="Pfam" id="PF02567">
    <property type="entry name" value="PhzC-PhzF"/>
    <property type="match status" value="1"/>
</dbReference>
<accession>A0ABR9VR06</accession>
<dbReference type="RefSeq" id="WP_194019329.1">
    <property type="nucleotide sequence ID" value="NZ_JADEVV010000014.1"/>
</dbReference>
<keyword evidence="1" id="KW-0413">Isomerase</keyword>
<dbReference type="Proteomes" id="UP000658720">
    <property type="component" value="Unassembled WGS sequence"/>
</dbReference>
<dbReference type="NCBIfam" id="TIGR00654">
    <property type="entry name" value="PhzF_family"/>
    <property type="match status" value="1"/>
</dbReference>
<proteinExistence type="predicted"/>
<dbReference type="InterPro" id="IPR003719">
    <property type="entry name" value="Phenazine_PhzF-like"/>
</dbReference>
<gene>
    <name evidence="1" type="ORF">IQ217_06500</name>
</gene>
<dbReference type="GO" id="GO:0016853">
    <property type="term" value="F:isomerase activity"/>
    <property type="evidence" value="ECO:0007669"/>
    <property type="project" value="UniProtKB-KW"/>
</dbReference>
<dbReference type="PIRSF" id="PIRSF016184">
    <property type="entry name" value="PhzC_PhzF"/>
    <property type="match status" value="1"/>
</dbReference>
<sequence>MRYRFYTLDVFTDQLFGGNPLAVFPDAQGLTDGQMQNIAAEINYSETVFVLPPETAVGNFRLRIFTPKTELDFAGHPTIGAAYLLGLLQPPSPLVTTTWQLEEPVGLVPVTLHYDQGQLIQTELTVAQLPQTQGSAPSGQDLTLLLGLSIDQLQQGEYEAKAYSCGLPFLFIPLVDEEALNGISFNLAVWQDLLADQWAHCVYCLAPADPALGLLDNKLIHGRMFAPGLGIAEDPATGSGVAALGGYFGDRLEAPGQYHWQIEQGQALGRPSQLQLTVVKENQAITAVKVAGRSVLVSEGFMNLGN</sequence>
<evidence type="ECO:0000313" key="1">
    <source>
        <dbReference type="EMBL" id="MBE9253511.1"/>
    </source>
</evidence>
<organism evidence="1 2">
    <name type="scientific">Synechocystis salina LEGE 00031</name>
    <dbReference type="NCBI Taxonomy" id="1828736"/>
    <lineage>
        <taxon>Bacteria</taxon>
        <taxon>Bacillati</taxon>
        <taxon>Cyanobacteriota</taxon>
        <taxon>Cyanophyceae</taxon>
        <taxon>Synechococcales</taxon>
        <taxon>Merismopediaceae</taxon>
        <taxon>Synechocystis</taxon>
    </lineage>
</organism>
<comment type="caution">
    <text evidence="1">The sequence shown here is derived from an EMBL/GenBank/DDBJ whole genome shotgun (WGS) entry which is preliminary data.</text>
</comment>
<dbReference type="EMBL" id="JADEVV010000014">
    <property type="protein sequence ID" value="MBE9253511.1"/>
    <property type="molecule type" value="Genomic_DNA"/>
</dbReference>
<reference evidence="1 2" key="1">
    <citation type="submission" date="2020-10" db="EMBL/GenBank/DDBJ databases">
        <authorList>
            <person name="Castelo-Branco R."/>
            <person name="Eusebio N."/>
            <person name="Adriana R."/>
            <person name="Vieira A."/>
            <person name="Brugerolle De Fraissinette N."/>
            <person name="Rezende De Castro R."/>
            <person name="Schneider M.P."/>
            <person name="Vasconcelos V."/>
            <person name="Leao P.N."/>
        </authorList>
    </citation>
    <scope>NUCLEOTIDE SEQUENCE [LARGE SCALE GENOMIC DNA]</scope>
    <source>
        <strain evidence="1 2">LEGE 00031</strain>
    </source>
</reference>
<keyword evidence="2" id="KW-1185">Reference proteome</keyword>